<dbReference type="InterPro" id="IPR039575">
    <property type="entry name" value="P3H"/>
</dbReference>
<accession>A0ABM3I0D8</accession>
<dbReference type="PANTHER" id="PTHR14049:SF9">
    <property type="entry name" value="PROCOLLAGEN-PROLINE 3-DIOXYGENASE"/>
    <property type="match status" value="1"/>
</dbReference>
<organism evidence="1 2">
    <name type="scientific">Ziziphus jujuba</name>
    <name type="common">Chinese jujube</name>
    <name type="synonym">Ziziphus sativa</name>
    <dbReference type="NCBI Taxonomy" id="326968"/>
    <lineage>
        <taxon>Eukaryota</taxon>
        <taxon>Viridiplantae</taxon>
        <taxon>Streptophyta</taxon>
        <taxon>Embryophyta</taxon>
        <taxon>Tracheophyta</taxon>
        <taxon>Spermatophyta</taxon>
        <taxon>Magnoliopsida</taxon>
        <taxon>eudicotyledons</taxon>
        <taxon>Gunneridae</taxon>
        <taxon>Pentapetalae</taxon>
        <taxon>rosids</taxon>
        <taxon>fabids</taxon>
        <taxon>Rosales</taxon>
        <taxon>Rhamnaceae</taxon>
        <taxon>Paliureae</taxon>
        <taxon>Ziziphus</taxon>
    </lineage>
</organism>
<dbReference type="Proteomes" id="UP001652623">
    <property type="component" value="Chromosome 12"/>
</dbReference>
<proteinExistence type="predicted"/>
<sequence length="360" mass="41906">MSGAQHPRLILHQFLSPHECKELEFIHKSCSTVGYRPNVFSTTLTHLIATNSAHLLMPFVPIRERLKEKVEEFFGCEYELFVEFTGLISWTKGASIGWHSDDNRPYLKQRDFADVVIYTADSRNIHSVDEISDGERLTLTLWFSRDSSHDEDAKLINLLSENLLHNNVPYSCLPLPASTNMYWFSLDQASNEQLGFDICWARMHVLGFDMLYSQDKSCHPNKSELLMEPLRLARGDKLFDQEFVNILHALQVVQHYWWRASELQTARVKMESSRVVELTQLQHARISSLKSLFLRDQHLVEKVFSRVTCKSDQQNFDWADFATSISVWEDYVSQLHKEILMSLPDWKALQSIFRISFDAK</sequence>
<dbReference type="RefSeq" id="XP_048318061.2">
    <property type="nucleotide sequence ID" value="XM_048462104.2"/>
</dbReference>
<dbReference type="GeneID" id="107405477"/>
<keyword evidence="1" id="KW-1185">Reference proteome</keyword>
<evidence type="ECO:0000313" key="1">
    <source>
        <dbReference type="Proteomes" id="UP001652623"/>
    </source>
</evidence>
<gene>
    <name evidence="2" type="primary">LOC107405477</name>
</gene>
<dbReference type="PANTHER" id="PTHR14049">
    <property type="entry name" value="LEPRECAN 1"/>
    <property type="match status" value="1"/>
</dbReference>
<protein>
    <submittedName>
        <fullName evidence="2">Uncharacterized protein LOC107405477 isoform X2</fullName>
    </submittedName>
</protein>
<dbReference type="Gene3D" id="2.60.120.620">
    <property type="entry name" value="q2cbj1_9rhob like domain"/>
    <property type="match status" value="1"/>
</dbReference>
<evidence type="ECO:0000313" key="2">
    <source>
        <dbReference type="RefSeq" id="XP_048318061.2"/>
    </source>
</evidence>
<name>A0ABM3I0D8_ZIZJJ</name>
<reference evidence="2" key="1">
    <citation type="submission" date="2025-08" db="UniProtKB">
        <authorList>
            <consortium name="RefSeq"/>
        </authorList>
    </citation>
    <scope>IDENTIFICATION</scope>
    <source>
        <tissue evidence="2">Seedling</tissue>
    </source>
</reference>